<feature type="transmembrane region" description="Helical" evidence="6">
    <location>
        <begin position="32"/>
        <end position="54"/>
    </location>
</feature>
<dbReference type="AlphaFoldDB" id="A0A7J5DRK3"/>
<protein>
    <submittedName>
        <fullName evidence="7">Amino acid permease</fullName>
    </submittedName>
</protein>
<dbReference type="PANTHER" id="PTHR43243">
    <property type="entry name" value="INNER MEMBRANE TRANSPORTER YGJI-RELATED"/>
    <property type="match status" value="1"/>
</dbReference>
<keyword evidence="4 6" id="KW-1133">Transmembrane helix</keyword>
<keyword evidence="5 6" id="KW-0472">Membrane</keyword>
<feature type="transmembrane region" description="Helical" evidence="6">
    <location>
        <begin position="401"/>
        <end position="422"/>
    </location>
</feature>
<evidence type="ECO:0000256" key="3">
    <source>
        <dbReference type="ARBA" id="ARBA00022692"/>
    </source>
</evidence>
<feature type="transmembrane region" description="Helical" evidence="6">
    <location>
        <begin position="434"/>
        <end position="455"/>
    </location>
</feature>
<dbReference type="Proteomes" id="UP000449906">
    <property type="component" value="Unassembled WGS sequence"/>
</dbReference>
<proteinExistence type="predicted"/>
<feature type="transmembrane region" description="Helical" evidence="6">
    <location>
        <begin position="461"/>
        <end position="479"/>
    </location>
</feature>
<feature type="transmembrane region" description="Helical" evidence="6">
    <location>
        <begin position="239"/>
        <end position="267"/>
    </location>
</feature>
<evidence type="ECO:0000256" key="4">
    <source>
        <dbReference type="ARBA" id="ARBA00022989"/>
    </source>
</evidence>
<feature type="transmembrane region" description="Helical" evidence="6">
    <location>
        <begin position="150"/>
        <end position="170"/>
    </location>
</feature>
<feature type="transmembrane region" description="Helical" evidence="6">
    <location>
        <begin position="377"/>
        <end position="395"/>
    </location>
</feature>
<gene>
    <name evidence="7" type="ORF">F9L07_25855</name>
</gene>
<dbReference type="RefSeq" id="WP_151582655.1">
    <property type="nucleotide sequence ID" value="NZ_WBVM01000005.1"/>
</dbReference>
<evidence type="ECO:0000313" key="7">
    <source>
        <dbReference type="EMBL" id="KAB2807475.1"/>
    </source>
</evidence>
<evidence type="ECO:0000256" key="5">
    <source>
        <dbReference type="ARBA" id="ARBA00023136"/>
    </source>
</evidence>
<dbReference type="PIRSF" id="PIRSF006060">
    <property type="entry name" value="AA_transporter"/>
    <property type="match status" value="1"/>
</dbReference>
<dbReference type="PANTHER" id="PTHR43243:SF4">
    <property type="entry name" value="CATIONIC AMINO ACID TRANSPORTER 4"/>
    <property type="match status" value="1"/>
</dbReference>
<dbReference type="InterPro" id="IPR002293">
    <property type="entry name" value="AA/rel_permease1"/>
</dbReference>
<evidence type="ECO:0000313" key="8">
    <source>
        <dbReference type="Proteomes" id="UP000449906"/>
    </source>
</evidence>
<dbReference type="GO" id="GO:0015171">
    <property type="term" value="F:amino acid transmembrane transporter activity"/>
    <property type="evidence" value="ECO:0007669"/>
    <property type="project" value="TreeGrafter"/>
</dbReference>
<feature type="transmembrane region" description="Helical" evidence="6">
    <location>
        <begin position="279"/>
        <end position="302"/>
    </location>
</feature>
<evidence type="ECO:0000256" key="6">
    <source>
        <dbReference type="SAM" id="Phobius"/>
    </source>
</evidence>
<dbReference type="GO" id="GO:0016020">
    <property type="term" value="C:membrane"/>
    <property type="evidence" value="ECO:0007669"/>
    <property type="project" value="UniProtKB-SubCell"/>
</dbReference>
<feature type="transmembrane region" description="Helical" evidence="6">
    <location>
        <begin position="182"/>
        <end position="202"/>
    </location>
</feature>
<keyword evidence="2" id="KW-0813">Transport</keyword>
<accession>A0A7J5DRK3</accession>
<organism evidence="7 8">
    <name type="scientific">Nocardioides simplex</name>
    <name type="common">Arthrobacter simplex</name>
    <dbReference type="NCBI Taxonomy" id="2045"/>
    <lineage>
        <taxon>Bacteria</taxon>
        <taxon>Bacillati</taxon>
        <taxon>Actinomycetota</taxon>
        <taxon>Actinomycetes</taxon>
        <taxon>Propionibacteriales</taxon>
        <taxon>Nocardioidaceae</taxon>
        <taxon>Pimelobacter</taxon>
    </lineage>
</organism>
<dbReference type="Gene3D" id="1.20.1740.10">
    <property type="entry name" value="Amino acid/polyamine transporter I"/>
    <property type="match status" value="1"/>
</dbReference>
<sequence>MSLFRTKSVEQSIADTDEPDHRLRKDLSALDLTVFGVGVIIGAGIFVLTGTVAASNAGPALALSFVIAAVACGLAALCYAELASTVPVAGSAYTFSYATLGELVAWIIGWDLVLEFTVGAAALSTGFSAYLQEVLSIADITLPTQISSAATGFVDLPAMVIALLVTFLLIRGTKFSSRVNQVVVALKLVVVAAVIVVGIAHIKVSNWTPFIPDAQPAPKSEGGFADVPLITSLLGLEPAVFGLAGVISGAAIVFFAFIGFDIVATTAEETKNPQRDVPIGILGSLAIVTVLYSAVSLIVTGVRSYKDIDPNSAAPLADAFKAAGVSWMPDLISIGACIGLVVVAMILMLGQTRVAFAMARDGLLPRPLAKVHPTFGTPYRITIVTGIAVAALAGFVDLSTLAHLVNIGTLFAFMLVSIGVVVLRRTRPDLPRGFRTPVAPLVAAVSTLMCFYLMLNLTGDTWMRFLAWMAIGVVVYFLYGRRHSRLGAAREQQVTAGE</sequence>
<feature type="transmembrane region" description="Helical" evidence="6">
    <location>
        <begin position="60"/>
        <end position="82"/>
    </location>
</feature>
<comment type="subcellular location">
    <subcellularLocation>
        <location evidence="1">Membrane</location>
        <topology evidence="1">Multi-pass membrane protein</topology>
    </subcellularLocation>
</comment>
<comment type="caution">
    <text evidence="7">The sequence shown here is derived from an EMBL/GenBank/DDBJ whole genome shotgun (WGS) entry which is preliminary data.</text>
</comment>
<name>A0A7J5DRK3_NOCSI</name>
<evidence type="ECO:0000256" key="1">
    <source>
        <dbReference type="ARBA" id="ARBA00004141"/>
    </source>
</evidence>
<dbReference type="EMBL" id="WBVM01000005">
    <property type="protein sequence ID" value="KAB2807475.1"/>
    <property type="molecule type" value="Genomic_DNA"/>
</dbReference>
<dbReference type="Pfam" id="PF13520">
    <property type="entry name" value="AA_permease_2"/>
    <property type="match status" value="1"/>
</dbReference>
<keyword evidence="3 6" id="KW-0812">Transmembrane</keyword>
<feature type="transmembrane region" description="Helical" evidence="6">
    <location>
        <begin position="331"/>
        <end position="356"/>
    </location>
</feature>
<reference evidence="7 8" key="1">
    <citation type="submission" date="2019-09" db="EMBL/GenBank/DDBJ databases">
        <title>Pimelobacter sp. isolated from Paulinella.</title>
        <authorList>
            <person name="Jeong S.E."/>
        </authorList>
    </citation>
    <scope>NUCLEOTIDE SEQUENCE [LARGE SCALE GENOMIC DNA]</scope>
    <source>
        <strain evidence="7 8">Pch-N</strain>
    </source>
</reference>
<evidence type="ECO:0000256" key="2">
    <source>
        <dbReference type="ARBA" id="ARBA00022448"/>
    </source>
</evidence>